<keyword evidence="3" id="KW-1185">Reference proteome</keyword>
<feature type="signal peptide" evidence="1">
    <location>
        <begin position="1"/>
        <end position="19"/>
    </location>
</feature>
<evidence type="ECO:0000313" key="2">
    <source>
        <dbReference type="EMBL" id="MFC5566878.1"/>
    </source>
</evidence>
<evidence type="ECO:0000313" key="3">
    <source>
        <dbReference type="Proteomes" id="UP001596056"/>
    </source>
</evidence>
<organism evidence="2 3">
    <name type="scientific">Rubellimicrobium aerolatum</name>
    <dbReference type="NCBI Taxonomy" id="490979"/>
    <lineage>
        <taxon>Bacteria</taxon>
        <taxon>Pseudomonadati</taxon>
        <taxon>Pseudomonadota</taxon>
        <taxon>Alphaproteobacteria</taxon>
        <taxon>Rhodobacterales</taxon>
        <taxon>Roseobacteraceae</taxon>
        <taxon>Rubellimicrobium</taxon>
    </lineage>
</organism>
<dbReference type="RefSeq" id="WP_209841643.1">
    <property type="nucleotide sequence ID" value="NZ_JAGGJP010000011.1"/>
</dbReference>
<dbReference type="Proteomes" id="UP001596056">
    <property type="component" value="Unassembled WGS sequence"/>
</dbReference>
<keyword evidence="1" id="KW-0732">Signal</keyword>
<protein>
    <recommendedName>
        <fullName evidence="4">Thiol:disulfide interchange protein DsbD N-terminal domain-containing protein</fullName>
    </recommendedName>
</protein>
<evidence type="ECO:0000256" key="1">
    <source>
        <dbReference type="SAM" id="SignalP"/>
    </source>
</evidence>
<comment type="caution">
    <text evidence="2">The sequence shown here is derived from an EMBL/GenBank/DDBJ whole genome shotgun (WGS) entry which is preliminary data.</text>
</comment>
<accession>A0ABW0SD25</accession>
<reference evidence="3" key="1">
    <citation type="journal article" date="2019" name="Int. J. Syst. Evol. Microbiol.">
        <title>The Global Catalogue of Microorganisms (GCM) 10K type strain sequencing project: providing services to taxonomists for standard genome sequencing and annotation.</title>
        <authorList>
            <consortium name="The Broad Institute Genomics Platform"/>
            <consortium name="The Broad Institute Genome Sequencing Center for Infectious Disease"/>
            <person name="Wu L."/>
            <person name="Ma J."/>
        </authorList>
    </citation>
    <scope>NUCLEOTIDE SEQUENCE [LARGE SCALE GENOMIC DNA]</scope>
    <source>
        <strain evidence="3">KACC 11588</strain>
    </source>
</reference>
<gene>
    <name evidence="2" type="ORF">ACFPOC_10700</name>
</gene>
<name>A0ABW0SD25_9RHOB</name>
<evidence type="ECO:0008006" key="4">
    <source>
        <dbReference type="Google" id="ProtNLM"/>
    </source>
</evidence>
<proteinExistence type="predicted"/>
<sequence length="151" mass="15478">MPRRLLALLLSILPLPALAQGQAVASQGGLTLRLALAPEASAALAEAGESVVVRVWLYGEPASPEAPVNEVGLVDLGVAELTVAPGDARLTVGGLFGPGQAALVTEPFVNVNVFTARLSDEANLLACDALDEPLAQAARREPVLACRLLAP</sequence>
<feature type="chain" id="PRO_5045731885" description="Thiol:disulfide interchange protein DsbD N-terminal domain-containing protein" evidence="1">
    <location>
        <begin position="20"/>
        <end position="151"/>
    </location>
</feature>
<dbReference type="EMBL" id="JBHSNA010000008">
    <property type="protein sequence ID" value="MFC5566878.1"/>
    <property type="molecule type" value="Genomic_DNA"/>
</dbReference>